<feature type="domain" description="RING-type" evidence="3">
    <location>
        <begin position="91"/>
        <end position="133"/>
    </location>
</feature>
<dbReference type="GeneID" id="98140880"/>
<keyword evidence="2" id="KW-0812">Transmembrane</keyword>
<keyword evidence="1" id="KW-0863">Zinc-finger</keyword>
<protein>
    <recommendedName>
        <fullName evidence="3">RING-type domain-containing protein</fullName>
    </recommendedName>
</protein>
<feature type="transmembrane region" description="Helical" evidence="2">
    <location>
        <begin position="6"/>
        <end position="24"/>
    </location>
</feature>
<dbReference type="SMART" id="SM00184">
    <property type="entry name" value="RING"/>
    <property type="match status" value="1"/>
</dbReference>
<keyword evidence="2" id="KW-1133">Transmembrane helix</keyword>
<evidence type="ECO:0000313" key="4">
    <source>
        <dbReference type="EMBL" id="KAL2864235.1"/>
    </source>
</evidence>
<dbReference type="InterPro" id="IPR044249">
    <property type="entry name" value="XERICO-like"/>
</dbReference>
<dbReference type="EMBL" id="JBFXLQ010000042">
    <property type="protein sequence ID" value="KAL2864235.1"/>
    <property type="molecule type" value="Genomic_DNA"/>
</dbReference>
<evidence type="ECO:0000256" key="2">
    <source>
        <dbReference type="SAM" id="Phobius"/>
    </source>
</evidence>
<dbReference type="PROSITE" id="PS50089">
    <property type="entry name" value="ZF_RING_2"/>
    <property type="match status" value="1"/>
</dbReference>
<organism evidence="4 5">
    <name type="scientific">Aspergillus lucknowensis</name>
    <dbReference type="NCBI Taxonomy" id="176173"/>
    <lineage>
        <taxon>Eukaryota</taxon>
        <taxon>Fungi</taxon>
        <taxon>Dikarya</taxon>
        <taxon>Ascomycota</taxon>
        <taxon>Pezizomycotina</taxon>
        <taxon>Eurotiomycetes</taxon>
        <taxon>Eurotiomycetidae</taxon>
        <taxon>Eurotiales</taxon>
        <taxon>Aspergillaceae</taxon>
        <taxon>Aspergillus</taxon>
        <taxon>Aspergillus subgen. Nidulantes</taxon>
    </lineage>
</organism>
<dbReference type="Gene3D" id="3.30.40.10">
    <property type="entry name" value="Zinc/RING finger domain, C3HC4 (zinc finger)"/>
    <property type="match status" value="1"/>
</dbReference>
<keyword evidence="2" id="KW-0472">Membrane</keyword>
<keyword evidence="1" id="KW-0479">Metal-binding</keyword>
<dbReference type="SUPFAM" id="SSF57850">
    <property type="entry name" value="RING/U-box"/>
    <property type="match status" value="1"/>
</dbReference>
<dbReference type="PANTHER" id="PTHR47258">
    <property type="match status" value="1"/>
</dbReference>
<dbReference type="Pfam" id="PF13639">
    <property type="entry name" value="zf-RING_2"/>
    <property type="match status" value="1"/>
</dbReference>
<dbReference type="InterPro" id="IPR001841">
    <property type="entry name" value="Znf_RING"/>
</dbReference>
<dbReference type="InterPro" id="IPR013083">
    <property type="entry name" value="Znf_RING/FYVE/PHD"/>
</dbReference>
<comment type="caution">
    <text evidence="4">The sequence shown here is derived from an EMBL/GenBank/DDBJ whole genome shotgun (WGS) entry which is preliminary data.</text>
</comment>
<dbReference type="RefSeq" id="XP_070883214.1">
    <property type="nucleotide sequence ID" value="XM_071025808.1"/>
</dbReference>
<gene>
    <name evidence="4" type="ORF">BJX67DRAFT_224649</name>
</gene>
<sequence length="150" mass="17034">MAFSQLFIIVCIFCVYILAMAWLLNSFCPIPRTRGLTPRRCSVGIFTHDGLKTKLAYLDRGAPRHTFRTCRGRGFKPTEQTPLNDSAEPSCPICLDPVRADDLVHSLPCYHIFHDSCLEYWYLYNNNNCPLCQGPILNESNVASEEAFLV</sequence>
<dbReference type="Proteomes" id="UP001610432">
    <property type="component" value="Unassembled WGS sequence"/>
</dbReference>
<accession>A0ABR4LI61</accession>
<evidence type="ECO:0000313" key="5">
    <source>
        <dbReference type="Proteomes" id="UP001610432"/>
    </source>
</evidence>
<evidence type="ECO:0000259" key="3">
    <source>
        <dbReference type="PROSITE" id="PS50089"/>
    </source>
</evidence>
<keyword evidence="1" id="KW-0862">Zinc</keyword>
<keyword evidence="5" id="KW-1185">Reference proteome</keyword>
<name>A0ABR4LI61_9EURO</name>
<dbReference type="PANTHER" id="PTHR47258:SF1">
    <property type="entry name" value="E3 UBIQUITIN-PROTEIN LIGASE XERICO-RELATED"/>
    <property type="match status" value="1"/>
</dbReference>
<reference evidence="4 5" key="1">
    <citation type="submission" date="2024-07" db="EMBL/GenBank/DDBJ databases">
        <title>Section-level genome sequencing and comparative genomics of Aspergillus sections Usti and Cavernicolus.</title>
        <authorList>
            <consortium name="Lawrence Berkeley National Laboratory"/>
            <person name="Nybo J.L."/>
            <person name="Vesth T.C."/>
            <person name="Theobald S."/>
            <person name="Frisvad J.C."/>
            <person name="Larsen T.O."/>
            <person name="Kjaerboelling I."/>
            <person name="Rothschild-Mancinelli K."/>
            <person name="Lyhne E.K."/>
            <person name="Kogle M.E."/>
            <person name="Barry K."/>
            <person name="Clum A."/>
            <person name="Na H."/>
            <person name="Ledsgaard L."/>
            <person name="Lin J."/>
            <person name="Lipzen A."/>
            <person name="Kuo A."/>
            <person name="Riley R."/>
            <person name="Mondo S."/>
            <person name="Labutti K."/>
            <person name="Haridas S."/>
            <person name="Pangalinan J."/>
            <person name="Salamov A.A."/>
            <person name="Simmons B.A."/>
            <person name="Magnuson J.K."/>
            <person name="Chen J."/>
            <person name="Drula E."/>
            <person name="Henrissat B."/>
            <person name="Wiebenga A."/>
            <person name="Lubbers R.J."/>
            <person name="Gomes A.C."/>
            <person name="Macurrencykelacurrency M.R."/>
            <person name="Stajich J."/>
            <person name="Grigoriev I.V."/>
            <person name="Mortensen U.H."/>
            <person name="De Vries R.P."/>
            <person name="Baker S.E."/>
            <person name="Andersen M.R."/>
        </authorList>
    </citation>
    <scope>NUCLEOTIDE SEQUENCE [LARGE SCALE GENOMIC DNA]</scope>
    <source>
        <strain evidence="4 5">CBS 449.75</strain>
    </source>
</reference>
<proteinExistence type="predicted"/>
<evidence type="ECO:0000256" key="1">
    <source>
        <dbReference type="PROSITE-ProRule" id="PRU00175"/>
    </source>
</evidence>